<gene>
    <name evidence="1" type="ORF">CHIRRI_LOCUS13785</name>
</gene>
<reference evidence="1" key="2">
    <citation type="submission" date="2022-10" db="EMBL/GenBank/DDBJ databases">
        <authorList>
            <consortium name="ENA_rothamsted_submissions"/>
            <consortium name="culmorum"/>
            <person name="King R."/>
        </authorList>
    </citation>
    <scope>NUCLEOTIDE SEQUENCE</scope>
</reference>
<keyword evidence="2" id="KW-1185">Reference proteome</keyword>
<dbReference type="EMBL" id="OU895880">
    <property type="protein sequence ID" value="CAG9810975.1"/>
    <property type="molecule type" value="Genomic_DNA"/>
</dbReference>
<protein>
    <submittedName>
        <fullName evidence="1">Uncharacterized protein</fullName>
    </submittedName>
</protein>
<dbReference type="Proteomes" id="UP001153620">
    <property type="component" value="Chromosome 4"/>
</dbReference>
<proteinExistence type="predicted"/>
<accession>A0A9N9WYR6</accession>
<sequence>MVIKARRTYIIVDEVLKPCENAADKNDLFDYSNMQIIPENDTHTFLNGTIKFLKEMTDTWHLHLHTEHYERGKFLPQAYVQDIADYCKEIHNPVQPWFYATKDLKGCPVPKDHVYEINMVPIEFPKATMALLPNHYEGRWRLIIDGIFNSGGVESYECKMGFGNLYIE</sequence>
<evidence type="ECO:0000313" key="2">
    <source>
        <dbReference type="Proteomes" id="UP001153620"/>
    </source>
</evidence>
<dbReference type="OrthoDB" id="7724124at2759"/>
<reference evidence="1" key="1">
    <citation type="submission" date="2022-01" db="EMBL/GenBank/DDBJ databases">
        <authorList>
            <person name="King R."/>
        </authorList>
    </citation>
    <scope>NUCLEOTIDE SEQUENCE</scope>
</reference>
<organism evidence="1 2">
    <name type="scientific">Chironomus riparius</name>
    <dbReference type="NCBI Taxonomy" id="315576"/>
    <lineage>
        <taxon>Eukaryota</taxon>
        <taxon>Metazoa</taxon>
        <taxon>Ecdysozoa</taxon>
        <taxon>Arthropoda</taxon>
        <taxon>Hexapoda</taxon>
        <taxon>Insecta</taxon>
        <taxon>Pterygota</taxon>
        <taxon>Neoptera</taxon>
        <taxon>Endopterygota</taxon>
        <taxon>Diptera</taxon>
        <taxon>Nematocera</taxon>
        <taxon>Chironomoidea</taxon>
        <taxon>Chironomidae</taxon>
        <taxon>Chironominae</taxon>
        <taxon>Chironomus</taxon>
    </lineage>
</organism>
<dbReference type="AlphaFoldDB" id="A0A9N9WYR6"/>
<evidence type="ECO:0000313" key="1">
    <source>
        <dbReference type="EMBL" id="CAG9810975.1"/>
    </source>
</evidence>
<name>A0A9N9WYR6_9DIPT</name>